<name>A0ABM3JYP8_BACDO</name>
<evidence type="ECO:0000313" key="2">
    <source>
        <dbReference type="Proteomes" id="UP001652620"/>
    </source>
</evidence>
<sequence length="102" mass="12038">MYFALFHLFIIFNINQIFCSDSLALFKEMGRLTQTCLDLTCTNLNDLKVAYELESELRKDVNCLRMCLFLHAKESSNTDLKENFVHYKRNEKAIQRNECIGF</sequence>
<accession>A0ABM3JYP8</accession>
<feature type="chain" id="PRO_5046962922" evidence="1">
    <location>
        <begin position="20"/>
        <end position="102"/>
    </location>
</feature>
<protein>
    <submittedName>
        <fullName evidence="3">Uncharacterized protein LOC125778860</fullName>
    </submittedName>
</protein>
<evidence type="ECO:0000313" key="3">
    <source>
        <dbReference type="RefSeq" id="XP_049314336.1"/>
    </source>
</evidence>
<keyword evidence="2" id="KW-1185">Reference proteome</keyword>
<dbReference type="RefSeq" id="XP_049314336.1">
    <property type="nucleotide sequence ID" value="XM_049458379.1"/>
</dbReference>
<feature type="signal peptide" evidence="1">
    <location>
        <begin position="1"/>
        <end position="19"/>
    </location>
</feature>
<evidence type="ECO:0000256" key="1">
    <source>
        <dbReference type="SAM" id="SignalP"/>
    </source>
</evidence>
<gene>
    <name evidence="3" type="primary">LOC125778860</name>
</gene>
<keyword evidence="1" id="KW-0732">Signal</keyword>
<dbReference type="GeneID" id="125778860"/>
<dbReference type="Proteomes" id="UP001652620">
    <property type="component" value="Chromosome 5"/>
</dbReference>
<organism evidence="2 3">
    <name type="scientific">Bactrocera dorsalis</name>
    <name type="common">Oriental fruit fly</name>
    <name type="synonym">Dacus dorsalis</name>
    <dbReference type="NCBI Taxonomy" id="27457"/>
    <lineage>
        <taxon>Eukaryota</taxon>
        <taxon>Metazoa</taxon>
        <taxon>Ecdysozoa</taxon>
        <taxon>Arthropoda</taxon>
        <taxon>Hexapoda</taxon>
        <taxon>Insecta</taxon>
        <taxon>Pterygota</taxon>
        <taxon>Neoptera</taxon>
        <taxon>Endopterygota</taxon>
        <taxon>Diptera</taxon>
        <taxon>Brachycera</taxon>
        <taxon>Muscomorpha</taxon>
        <taxon>Tephritoidea</taxon>
        <taxon>Tephritidae</taxon>
        <taxon>Bactrocera</taxon>
        <taxon>Bactrocera</taxon>
    </lineage>
</organism>
<reference evidence="3" key="1">
    <citation type="submission" date="2025-08" db="UniProtKB">
        <authorList>
            <consortium name="RefSeq"/>
        </authorList>
    </citation>
    <scope>IDENTIFICATION</scope>
    <source>
        <tissue evidence="3">Adult</tissue>
    </source>
</reference>
<proteinExistence type="predicted"/>